<reference evidence="2" key="1">
    <citation type="submission" date="2024-07" db="EMBL/GenBank/DDBJ databases">
        <title>Two chromosome-level genome assemblies of Korean endemic species Abeliophyllum distichum and Forsythia ovata (Oleaceae).</title>
        <authorList>
            <person name="Jang H."/>
        </authorList>
    </citation>
    <scope>NUCLEOTIDE SEQUENCE [LARGE SCALE GENOMIC DNA]</scope>
</reference>
<dbReference type="AlphaFoldDB" id="A0ABD1TJE1"/>
<comment type="caution">
    <text evidence="1">The sequence shown here is derived from an EMBL/GenBank/DDBJ whole genome shotgun (WGS) entry which is preliminary data.</text>
</comment>
<sequence length="110" mass="12231">MVITFSDERSRECLFVPYPRGLGSLLKFLMISGAKSQCADDQMCSSCIPDPWRMPPVGLNGGYLGDPDSDDEVKNYLQLVLIIPRRLLLSPVMILQNEEMVLGGMHLSSL</sequence>
<name>A0ABD1TJE1_9LAMI</name>
<dbReference type="EMBL" id="JBFOLK010000005">
    <property type="protein sequence ID" value="KAL2512839.1"/>
    <property type="molecule type" value="Genomic_DNA"/>
</dbReference>
<protein>
    <submittedName>
        <fullName evidence="1">Uncharacterized protein</fullName>
    </submittedName>
</protein>
<evidence type="ECO:0000313" key="1">
    <source>
        <dbReference type="EMBL" id="KAL2512839.1"/>
    </source>
</evidence>
<accession>A0ABD1TJE1</accession>
<dbReference type="Proteomes" id="UP001604336">
    <property type="component" value="Unassembled WGS sequence"/>
</dbReference>
<proteinExistence type="predicted"/>
<gene>
    <name evidence="1" type="ORF">Adt_18439</name>
</gene>
<keyword evidence="2" id="KW-1185">Reference proteome</keyword>
<evidence type="ECO:0000313" key="2">
    <source>
        <dbReference type="Proteomes" id="UP001604336"/>
    </source>
</evidence>
<organism evidence="1 2">
    <name type="scientific">Abeliophyllum distichum</name>
    <dbReference type="NCBI Taxonomy" id="126358"/>
    <lineage>
        <taxon>Eukaryota</taxon>
        <taxon>Viridiplantae</taxon>
        <taxon>Streptophyta</taxon>
        <taxon>Embryophyta</taxon>
        <taxon>Tracheophyta</taxon>
        <taxon>Spermatophyta</taxon>
        <taxon>Magnoliopsida</taxon>
        <taxon>eudicotyledons</taxon>
        <taxon>Gunneridae</taxon>
        <taxon>Pentapetalae</taxon>
        <taxon>asterids</taxon>
        <taxon>lamiids</taxon>
        <taxon>Lamiales</taxon>
        <taxon>Oleaceae</taxon>
        <taxon>Forsythieae</taxon>
        <taxon>Abeliophyllum</taxon>
    </lineage>
</organism>